<evidence type="ECO:0000313" key="2">
    <source>
        <dbReference type="Proteomes" id="UP001230268"/>
    </source>
</evidence>
<protein>
    <submittedName>
        <fullName evidence="1">Uncharacterized protein</fullName>
    </submittedName>
</protein>
<comment type="caution">
    <text evidence="1">The sequence shown here is derived from an EMBL/GenBank/DDBJ whole genome shotgun (WGS) entry which is preliminary data.</text>
</comment>
<evidence type="ECO:0000313" key="1">
    <source>
        <dbReference type="EMBL" id="KAK1444176.1"/>
    </source>
</evidence>
<dbReference type="Gene3D" id="2.60.40.2860">
    <property type="match status" value="1"/>
</dbReference>
<keyword evidence="2" id="KW-1185">Reference proteome</keyword>
<dbReference type="InterPro" id="IPR038160">
    <property type="entry name" value="6_CYS_dom_sf"/>
</dbReference>
<dbReference type="AlphaFoldDB" id="A0AAD8USJ9"/>
<sequence>MLNNSRRCRESDVHDCMYEEQIITKRMKKATLYVLGLVDVAIHPTDPYLHGCGMTDPSEELFRDNTAPLLNDAGERIGCEVDLALGDASFYCPLPYHTEPPNCMPRAPTWSFRVIKPGGAGNKHMFVFTKGALRRWFNRCWKQMKQETFECHCTTYKGIRMATIRVHA</sequence>
<proteinExistence type="predicted"/>
<organism evidence="1 2">
    <name type="scientific">Babesia gibsoni</name>
    <dbReference type="NCBI Taxonomy" id="33632"/>
    <lineage>
        <taxon>Eukaryota</taxon>
        <taxon>Sar</taxon>
        <taxon>Alveolata</taxon>
        <taxon>Apicomplexa</taxon>
        <taxon>Aconoidasida</taxon>
        <taxon>Piroplasmida</taxon>
        <taxon>Babesiidae</taxon>
        <taxon>Babesia</taxon>
    </lineage>
</organism>
<reference evidence="1" key="1">
    <citation type="submission" date="2023-08" db="EMBL/GenBank/DDBJ databases">
        <title>Draft sequence of the Babesia gibsoni genome.</title>
        <authorList>
            <person name="Yamagishi J.Y."/>
            <person name="Xuan X.X."/>
        </authorList>
    </citation>
    <scope>NUCLEOTIDE SEQUENCE</scope>
    <source>
        <strain evidence="1">Azabu</strain>
    </source>
</reference>
<accession>A0AAD8USJ9</accession>
<name>A0AAD8USJ9_BABGI</name>
<dbReference type="EMBL" id="JAVEPI010000001">
    <property type="protein sequence ID" value="KAK1444176.1"/>
    <property type="molecule type" value="Genomic_DNA"/>
</dbReference>
<dbReference type="Proteomes" id="UP001230268">
    <property type="component" value="Unassembled WGS sequence"/>
</dbReference>
<gene>
    <name evidence="1" type="ORF">BgAZ_100820</name>
</gene>